<reference evidence="2 3" key="1">
    <citation type="journal article" date="2011" name="Science">
        <title>The ecoresponsive genome of Daphnia pulex.</title>
        <authorList>
            <person name="Colbourne J.K."/>
            <person name="Pfrender M.E."/>
            <person name="Gilbert D."/>
            <person name="Thomas W.K."/>
            <person name="Tucker A."/>
            <person name="Oakley T.H."/>
            <person name="Tokishita S."/>
            <person name="Aerts A."/>
            <person name="Arnold G.J."/>
            <person name="Basu M.K."/>
            <person name="Bauer D.J."/>
            <person name="Caceres C.E."/>
            <person name="Carmel L."/>
            <person name="Casola C."/>
            <person name="Choi J.H."/>
            <person name="Detter J.C."/>
            <person name="Dong Q."/>
            <person name="Dusheyko S."/>
            <person name="Eads B.D."/>
            <person name="Frohlich T."/>
            <person name="Geiler-Samerotte K.A."/>
            <person name="Gerlach D."/>
            <person name="Hatcher P."/>
            <person name="Jogdeo S."/>
            <person name="Krijgsveld J."/>
            <person name="Kriventseva E.V."/>
            <person name="Kultz D."/>
            <person name="Laforsch C."/>
            <person name="Lindquist E."/>
            <person name="Lopez J."/>
            <person name="Manak J.R."/>
            <person name="Muller J."/>
            <person name="Pangilinan J."/>
            <person name="Patwardhan R.P."/>
            <person name="Pitluck S."/>
            <person name="Pritham E.J."/>
            <person name="Rechtsteiner A."/>
            <person name="Rho M."/>
            <person name="Rogozin I.B."/>
            <person name="Sakarya O."/>
            <person name="Salamov A."/>
            <person name="Schaack S."/>
            <person name="Shapiro H."/>
            <person name="Shiga Y."/>
            <person name="Skalitzky C."/>
            <person name="Smith Z."/>
            <person name="Souvorov A."/>
            <person name="Sung W."/>
            <person name="Tang Z."/>
            <person name="Tsuchiya D."/>
            <person name="Tu H."/>
            <person name="Vos H."/>
            <person name="Wang M."/>
            <person name="Wolf Y.I."/>
            <person name="Yamagata H."/>
            <person name="Yamada T."/>
            <person name="Ye Y."/>
            <person name="Shaw J.R."/>
            <person name="Andrews J."/>
            <person name="Crease T.J."/>
            <person name="Tang H."/>
            <person name="Lucas S.M."/>
            <person name="Robertson H.M."/>
            <person name="Bork P."/>
            <person name="Koonin E.V."/>
            <person name="Zdobnov E.M."/>
            <person name="Grigoriev I.V."/>
            <person name="Lynch M."/>
            <person name="Boore J.L."/>
        </authorList>
    </citation>
    <scope>NUCLEOTIDE SEQUENCE [LARGE SCALE GENOMIC DNA]</scope>
</reference>
<gene>
    <name evidence="2" type="ORF">DAPPUDRAFT_316742</name>
</gene>
<keyword evidence="1" id="KW-0732">Signal</keyword>
<dbReference type="KEGG" id="dpx:DAPPUDRAFT_316742"/>
<keyword evidence="3" id="KW-1185">Reference proteome</keyword>
<dbReference type="PhylomeDB" id="E9GDV2"/>
<dbReference type="Proteomes" id="UP000000305">
    <property type="component" value="Unassembled WGS sequence"/>
</dbReference>
<evidence type="ECO:0000313" key="3">
    <source>
        <dbReference type="Proteomes" id="UP000000305"/>
    </source>
</evidence>
<evidence type="ECO:0000256" key="1">
    <source>
        <dbReference type="SAM" id="SignalP"/>
    </source>
</evidence>
<feature type="signal peptide" evidence="1">
    <location>
        <begin position="1"/>
        <end position="31"/>
    </location>
</feature>
<name>E9GDV2_DAPPU</name>
<dbReference type="AlphaFoldDB" id="E9GDV2"/>
<organism evidence="2 3">
    <name type="scientific">Daphnia pulex</name>
    <name type="common">Water flea</name>
    <dbReference type="NCBI Taxonomy" id="6669"/>
    <lineage>
        <taxon>Eukaryota</taxon>
        <taxon>Metazoa</taxon>
        <taxon>Ecdysozoa</taxon>
        <taxon>Arthropoda</taxon>
        <taxon>Crustacea</taxon>
        <taxon>Branchiopoda</taxon>
        <taxon>Diplostraca</taxon>
        <taxon>Cladocera</taxon>
        <taxon>Anomopoda</taxon>
        <taxon>Daphniidae</taxon>
        <taxon>Daphnia</taxon>
    </lineage>
</organism>
<sequence>MNRQKISTHLALIAFTAVILFVAYGPVEVEAITSSSFITSTSTITVTSTEKSICGKLINVTAACRRRRNFEFERPEILTFDEGIDEDIDLAFRNFYKQFVPTKTLSMEVTPLAVLPPRISSGRNPSIASHHSGLRTSYPMYPMGSRNKSPYLHPSIYPHQDEAKLQQQQQLHNQQRIFFSALSLANVFSRTTVTFTTFKTETKTEVSTSKATFFVVGCTPNPFPFSVCSAKR</sequence>
<accession>E9GDV2</accession>
<dbReference type="EMBL" id="GL732540">
    <property type="protein sequence ID" value="EFX82414.1"/>
    <property type="molecule type" value="Genomic_DNA"/>
</dbReference>
<evidence type="ECO:0000313" key="2">
    <source>
        <dbReference type="EMBL" id="EFX82414.1"/>
    </source>
</evidence>
<protein>
    <submittedName>
        <fullName evidence="2">Uncharacterized protein</fullName>
    </submittedName>
</protein>
<proteinExistence type="predicted"/>
<dbReference type="HOGENOM" id="CLU_082227_0_0_1"/>
<dbReference type="OrthoDB" id="6365350at2759"/>
<dbReference type="InParanoid" id="E9GDV2"/>
<feature type="chain" id="PRO_5003241124" evidence="1">
    <location>
        <begin position="32"/>
        <end position="232"/>
    </location>
</feature>